<dbReference type="Proteomes" id="UP000285712">
    <property type="component" value="Unassembled WGS sequence"/>
</dbReference>
<evidence type="ECO:0000313" key="4">
    <source>
        <dbReference type="Proteomes" id="UP000285712"/>
    </source>
</evidence>
<dbReference type="SUPFAM" id="SSF54495">
    <property type="entry name" value="UBC-like"/>
    <property type="match status" value="1"/>
</dbReference>
<dbReference type="EMBL" id="QUTG01004240">
    <property type="protein sequence ID" value="RHY88811.1"/>
    <property type="molecule type" value="Genomic_DNA"/>
</dbReference>
<protein>
    <recommendedName>
        <fullName evidence="1">UBC core domain-containing protein</fullName>
    </recommendedName>
</protein>
<gene>
    <name evidence="2" type="ORF">DYB35_005168</name>
    <name evidence="3" type="ORF">DYB37_002642</name>
</gene>
<feature type="domain" description="UBC core" evidence="1">
    <location>
        <begin position="3"/>
        <end position="150"/>
    </location>
</feature>
<dbReference type="Gene3D" id="3.10.110.10">
    <property type="entry name" value="Ubiquitin Conjugating Enzyme"/>
    <property type="match status" value="1"/>
</dbReference>
<dbReference type="PANTHER" id="PTHR24067">
    <property type="entry name" value="UBIQUITIN-CONJUGATING ENZYME E2"/>
    <property type="match status" value="1"/>
</dbReference>
<organism evidence="3">
    <name type="scientific">Aphanomyces astaci</name>
    <name type="common">Crayfish plague agent</name>
    <dbReference type="NCBI Taxonomy" id="112090"/>
    <lineage>
        <taxon>Eukaryota</taxon>
        <taxon>Sar</taxon>
        <taxon>Stramenopiles</taxon>
        <taxon>Oomycota</taxon>
        <taxon>Saprolegniomycetes</taxon>
        <taxon>Saprolegniales</taxon>
        <taxon>Verrucalvaceae</taxon>
        <taxon>Aphanomyces</taxon>
    </lineage>
</organism>
<dbReference type="AlphaFoldDB" id="A0A3R7AKF1"/>
<evidence type="ECO:0000313" key="2">
    <source>
        <dbReference type="EMBL" id="RHY88811.1"/>
    </source>
</evidence>
<sequence>MDLATKRLRKEYTAMKKKPVENIEAVPLETNILEWRYVIRGIGLYEGGYYHGKLKFPPDYPMKPPSVYMITPSGRFESNVRLCLSMSDFHPETWNPLWSVSSILVGLCSFMNEDTPTTGSIASTNAKKKALADERKWEQIARNHLELKLKSLRENEQLRTAVAEQHQLTQELEAIMLKKPRRTHRERTITTGLMEATNARFSVRHVSHGLATFVEGLTCVRMDLELTDDDDDGSLEVLYKGYAKAKYLTTMVQHTDATNFCSMMERLQLNKANLDTADPNKMADEEFHATFHGFSSLMEGFLGAAQD</sequence>
<comment type="caution">
    <text evidence="3">The sequence shown here is derived from an EMBL/GenBank/DDBJ whole genome shotgun (WGS) entry which is preliminary data.</text>
</comment>
<dbReference type="InterPro" id="IPR016135">
    <property type="entry name" value="UBQ-conjugating_enzyme/RWD"/>
</dbReference>
<dbReference type="EMBL" id="QUTH01002038">
    <property type="protein sequence ID" value="RHZ28074.1"/>
    <property type="molecule type" value="Genomic_DNA"/>
</dbReference>
<reference evidence="3 4" key="1">
    <citation type="submission" date="2018-08" db="EMBL/GenBank/DDBJ databases">
        <title>Aphanomyces genome sequencing and annotation.</title>
        <authorList>
            <person name="Minardi D."/>
            <person name="Oidtmann B."/>
            <person name="Van Der Giezen M."/>
            <person name="Studholme D.J."/>
        </authorList>
    </citation>
    <scope>NUCLEOTIDE SEQUENCE [LARGE SCALE GENOMIC DNA]</scope>
    <source>
        <strain evidence="3">Da</strain>
        <strain evidence="2 4">Sv</strain>
    </source>
</reference>
<evidence type="ECO:0000313" key="3">
    <source>
        <dbReference type="EMBL" id="RHZ28074.1"/>
    </source>
</evidence>
<dbReference type="Pfam" id="PF00179">
    <property type="entry name" value="UQ_con"/>
    <property type="match status" value="1"/>
</dbReference>
<dbReference type="InterPro" id="IPR000608">
    <property type="entry name" value="UBC"/>
</dbReference>
<proteinExistence type="predicted"/>
<evidence type="ECO:0000259" key="1">
    <source>
        <dbReference type="PROSITE" id="PS50127"/>
    </source>
</evidence>
<dbReference type="CDD" id="cd23799">
    <property type="entry name" value="UBCc_UBE2J"/>
    <property type="match status" value="1"/>
</dbReference>
<dbReference type="SMART" id="SM00212">
    <property type="entry name" value="UBCc"/>
    <property type="match status" value="1"/>
</dbReference>
<dbReference type="InterPro" id="IPR050113">
    <property type="entry name" value="Ub_conjugating_enzyme"/>
</dbReference>
<name>A0A3R7AKF1_APHAT</name>
<dbReference type="PROSITE" id="PS50127">
    <property type="entry name" value="UBC_2"/>
    <property type="match status" value="1"/>
</dbReference>
<dbReference type="VEuPathDB" id="FungiDB:H257_04430"/>
<accession>A0A3R7AKF1</accession>
<dbReference type="Proteomes" id="UP000285430">
    <property type="component" value="Unassembled WGS sequence"/>
</dbReference>
<dbReference type="VEuPathDB" id="FungiDB:H257_04429"/>